<gene>
    <name evidence="5" type="ORF">BFP71_02950</name>
</gene>
<dbReference type="AlphaFoldDB" id="A0A1E5T5I8"/>
<dbReference type="Proteomes" id="UP000095552">
    <property type="component" value="Unassembled WGS sequence"/>
</dbReference>
<proteinExistence type="inferred from homology"/>
<keyword evidence="4" id="KW-0804">Transcription</keyword>
<reference evidence="5 6" key="1">
    <citation type="submission" date="2016-08" db="EMBL/GenBank/DDBJ databases">
        <title>Draft genome of Fabibacter sp. strain SK-8.</title>
        <authorList>
            <person name="Wong S.-K."/>
            <person name="Hamasaki K."/>
            <person name="Yoshizawa S."/>
        </authorList>
    </citation>
    <scope>NUCLEOTIDE SEQUENCE [LARGE SCALE GENOMIC DNA]</scope>
    <source>
        <strain evidence="5 6">SK-8</strain>
    </source>
</reference>
<dbReference type="OrthoDB" id="1098508at2"/>
<dbReference type="RefSeq" id="WP_069833953.1">
    <property type="nucleotide sequence ID" value="NZ_MDGQ01000003.1"/>
</dbReference>
<keyword evidence="3" id="KW-0238">DNA-binding</keyword>
<evidence type="ECO:0000256" key="4">
    <source>
        <dbReference type="ARBA" id="ARBA00023163"/>
    </source>
</evidence>
<accession>A0A1E5T5I8</accession>
<dbReference type="Pfam" id="PF03965">
    <property type="entry name" value="Penicillinase_R"/>
    <property type="match status" value="1"/>
</dbReference>
<keyword evidence="6" id="KW-1185">Reference proteome</keyword>
<evidence type="ECO:0000313" key="5">
    <source>
        <dbReference type="EMBL" id="OEK06641.1"/>
    </source>
</evidence>
<evidence type="ECO:0000313" key="6">
    <source>
        <dbReference type="Proteomes" id="UP000095552"/>
    </source>
</evidence>
<evidence type="ECO:0000256" key="1">
    <source>
        <dbReference type="ARBA" id="ARBA00011046"/>
    </source>
</evidence>
<comment type="similarity">
    <text evidence="1">Belongs to the BlaI transcriptional regulatory family.</text>
</comment>
<dbReference type="GO" id="GO:0003677">
    <property type="term" value="F:DNA binding"/>
    <property type="evidence" value="ECO:0007669"/>
    <property type="project" value="UniProtKB-KW"/>
</dbReference>
<comment type="caution">
    <text evidence="5">The sequence shown here is derived from an EMBL/GenBank/DDBJ whole genome shotgun (WGS) entry which is preliminary data.</text>
</comment>
<name>A0A1E5T5I8_9BACT</name>
<dbReference type="SUPFAM" id="SSF46785">
    <property type="entry name" value="Winged helix' DNA-binding domain"/>
    <property type="match status" value="1"/>
</dbReference>
<dbReference type="InterPro" id="IPR036390">
    <property type="entry name" value="WH_DNA-bd_sf"/>
</dbReference>
<dbReference type="GO" id="GO:0045892">
    <property type="term" value="P:negative regulation of DNA-templated transcription"/>
    <property type="evidence" value="ECO:0007669"/>
    <property type="project" value="InterPro"/>
</dbReference>
<dbReference type="Gene3D" id="1.10.10.10">
    <property type="entry name" value="Winged helix-like DNA-binding domain superfamily/Winged helix DNA-binding domain"/>
    <property type="match status" value="1"/>
</dbReference>
<evidence type="ECO:0000256" key="3">
    <source>
        <dbReference type="ARBA" id="ARBA00023125"/>
    </source>
</evidence>
<dbReference type="EMBL" id="MDGQ01000003">
    <property type="protein sequence ID" value="OEK06641.1"/>
    <property type="molecule type" value="Genomic_DNA"/>
</dbReference>
<dbReference type="InterPro" id="IPR036388">
    <property type="entry name" value="WH-like_DNA-bd_sf"/>
</dbReference>
<evidence type="ECO:0000256" key="2">
    <source>
        <dbReference type="ARBA" id="ARBA00023015"/>
    </source>
</evidence>
<keyword evidence="2" id="KW-0805">Transcription regulation</keyword>
<dbReference type="InterPro" id="IPR005650">
    <property type="entry name" value="BlaI_family"/>
</dbReference>
<sequence>MNLSKNEEQLMRHIWKLKKAFMKDLLHEFAEPKPATTTVLTMLKRMRDKGFIDYRLFGNSREYYALVTKEKYFSKHKGGLMNDFFDNSAKQLGSFLTSEANLSTDQLKELKKIIDAQIKKDQ</sequence>
<dbReference type="STRING" id="1563681.BFP71_02950"/>
<organism evidence="5 6">
    <name type="scientific">Roseivirga misakiensis</name>
    <dbReference type="NCBI Taxonomy" id="1563681"/>
    <lineage>
        <taxon>Bacteria</taxon>
        <taxon>Pseudomonadati</taxon>
        <taxon>Bacteroidota</taxon>
        <taxon>Cytophagia</taxon>
        <taxon>Cytophagales</taxon>
        <taxon>Roseivirgaceae</taxon>
        <taxon>Roseivirga</taxon>
    </lineage>
</organism>
<dbReference type="Gene3D" id="1.10.4040.10">
    <property type="entry name" value="Penicillinase repressor domain"/>
    <property type="match status" value="1"/>
</dbReference>
<dbReference type="PIRSF" id="PIRSF019455">
    <property type="entry name" value="CopR_AtkY"/>
    <property type="match status" value="1"/>
</dbReference>
<protein>
    <submittedName>
        <fullName evidence="5">Penicillinase repressor</fullName>
    </submittedName>
</protein>